<gene>
    <name evidence="2" type="ORF">GEV33_001803</name>
</gene>
<evidence type="ECO:0000313" key="3">
    <source>
        <dbReference type="Proteomes" id="UP000719412"/>
    </source>
</evidence>
<dbReference type="InterPro" id="IPR036388">
    <property type="entry name" value="WH-like_DNA-bd_sf"/>
</dbReference>
<accession>A0A8J6LJ91</accession>
<comment type="caution">
    <text evidence="2">The sequence shown here is derived from an EMBL/GenBank/DDBJ whole genome shotgun (WGS) entry which is preliminary data.</text>
</comment>
<dbReference type="InterPro" id="IPR044554">
    <property type="entry name" value="ANAPC2"/>
</dbReference>
<dbReference type="Pfam" id="PF08672">
    <property type="entry name" value="ANAPC2"/>
    <property type="match status" value="1"/>
</dbReference>
<reference evidence="2" key="1">
    <citation type="journal article" date="2020" name="J Insects Food Feed">
        <title>The yellow mealworm (Tenebrio molitor) genome: a resource for the emerging insects as food and feed industry.</title>
        <authorList>
            <person name="Eriksson T."/>
            <person name="Andere A."/>
            <person name="Kelstrup H."/>
            <person name="Emery V."/>
            <person name="Picard C."/>
        </authorList>
    </citation>
    <scope>NUCLEOTIDE SEQUENCE</scope>
    <source>
        <strain evidence="2">Stoneville</strain>
        <tissue evidence="2">Whole head</tissue>
    </source>
</reference>
<dbReference type="InterPro" id="IPR014786">
    <property type="entry name" value="ANAPC2_C"/>
</dbReference>
<protein>
    <recommendedName>
        <fullName evidence="1">Anaphase-promoting complex subunit 2 C-terminal domain-containing protein</fullName>
    </recommendedName>
</protein>
<dbReference type="Gene3D" id="1.10.10.10">
    <property type="entry name" value="Winged helix-like DNA-binding domain superfamily/Winged helix DNA-binding domain"/>
    <property type="match status" value="1"/>
</dbReference>
<proteinExistence type="predicted"/>
<dbReference type="EMBL" id="JABDTM020009828">
    <property type="protein sequence ID" value="KAH0820988.1"/>
    <property type="molecule type" value="Genomic_DNA"/>
</dbReference>
<evidence type="ECO:0000259" key="1">
    <source>
        <dbReference type="SMART" id="SM01013"/>
    </source>
</evidence>
<organism evidence="2 3">
    <name type="scientific">Tenebrio molitor</name>
    <name type="common">Yellow mealworm beetle</name>
    <dbReference type="NCBI Taxonomy" id="7067"/>
    <lineage>
        <taxon>Eukaryota</taxon>
        <taxon>Metazoa</taxon>
        <taxon>Ecdysozoa</taxon>
        <taxon>Arthropoda</taxon>
        <taxon>Hexapoda</taxon>
        <taxon>Insecta</taxon>
        <taxon>Pterygota</taxon>
        <taxon>Neoptera</taxon>
        <taxon>Endopterygota</taxon>
        <taxon>Coleoptera</taxon>
        <taxon>Polyphaga</taxon>
        <taxon>Cucujiformia</taxon>
        <taxon>Tenebrionidae</taxon>
        <taxon>Tenebrio</taxon>
    </lineage>
</organism>
<evidence type="ECO:0000313" key="2">
    <source>
        <dbReference type="EMBL" id="KAH0820988.1"/>
    </source>
</evidence>
<dbReference type="GO" id="GO:0005680">
    <property type="term" value="C:anaphase-promoting complex"/>
    <property type="evidence" value="ECO:0007669"/>
    <property type="project" value="TreeGrafter"/>
</dbReference>
<dbReference type="GO" id="GO:0007091">
    <property type="term" value="P:metaphase/anaphase transition of mitotic cell cycle"/>
    <property type="evidence" value="ECO:0007669"/>
    <property type="project" value="TreeGrafter"/>
</dbReference>
<dbReference type="PANTHER" id="PTHR45957:SF1">
    <property type="entry name" value="ANAPHASE-PROMOTING COMPLEX SUBUNIT 2"/>
    <property type="match status" value="1"/>
</dbReference>
<feature type="domain" description="Anaphase-promoting complex subunit 2 C-terminal" evidence="1">
    <location>
        <begin position="75"/>
        <end position="133"/>
    </location>
</feature>
<reference evidence="2" key="2">
    <citation type="submission" date="2021-08" db="EMBL/GenBank/DDBJ databases">
        <authorList>
            <person name="Eriksson T."/>
        </authorList>
    </citation>
    <scope>NUCLEOTIDE SEQUENCE</scope>
    <source>
        <strain evidence="2">Stoneville</strain>
        <tissue evidence="2">Whole head</tissue>
    </source>
</reference>
<dbReference type="AlphaFoldDB" id="A0A8J6LJ91"/>
<dbReference type="SMART" id="SM01013">
    <property type="entry name" value="APC2"/>
    <property type="match status" value="1"/>
</dbReference>
<dbReference type="GO" id="GO:0070979">
    <property type="term" value="P:protein K11-linked ubiquitination"/>
    <property type="evidence" value="ECO:0007669"/>
    <property type="project" value="TreeGrafter"/>
</dbReference>
<dbReference type="Proteomes" id="UP000719412">
    <property type="component" value="Unassembled WGS sequence"/>
</dbReference>
<keyword evidence="3" id="KW-1185">Reference proteome</keyword>
<dbReference type="SUPFAM" id="SSF46785">
    <property type="entry name" value="Winged helix' DNA-binding domain"/>
    <property type="match status" value="1"/>
</dbReference>
<sequence length="149" mass="17358">MMHVPPTVLRRKLSFWQSHGIITEPEPDIFYLQEEQEQNENNIQDDIVVEDYESESAMASAQDQREEELQTFWSYILGMLMNLDTLPLERIHQMLKMFAFQGPTIECNLQELKVFLDRKVREHQLIYSNVGSIFSNGSSAASTMQKLLS</sequence>
<name>A0A8J6LJ91_TENMO</name>
<dbReference type="InterPro" id="IPR036390">
    <property type="entry name" value="WH_DNA-bd_sf"/>
</dbReference>
<dbReference type="PANTHER" id="PTHR45957">
    <property type="entry name" value="ANAPHASE-PROMOTING COMPLEX SUBUNIT 2"/>
    <property type="match status" value="1"/>
</dbReference>